<evidence type="ECO:0000259" key="1">
    <source>
        <dbReference type="Pfam" id="PF18929"/>
    </source>
</evidence>
<evidence type="ECO:0000313" key="3">
    <source>
        <dbReference type="Proteomes" id="UP000215215"/>
    </source>
</evidence>
<dbReference type="AlphaFoldDB" id="A0A235BNT1"/>
<dbReference type="Proteomes" id="UP000215215">
    <property type="component" value="Unassembled WGS sequence"/>
</dbReference>
<organism evidence="2 3">
    <name type="scientific">candidate division WOR-3 bacterium JGI_Cruoil_03_44_89</name>
    <dbReference type="NCBI Taxonomy" id="1973748"/>
    <lineage>
        <taxon>Bacteria</taxon>
        <taxon>Bacteria division WOR-3</taxon>
    </lineage>
</organism>
<feature type="domain" description="DUF5678" evidence="1">
    <location>
        <begin position="18"/>
        <end position="67"/>
    </location>
</feature>
<sequence>MAYKSKNDAYFSEHFETLVDNHGGKWIVIVNGKKIAIGYKHELSKMLKKAREKYPNETPLAAPIPRKEELQCIL</sequence>
<dbReference type="InterPro" id="IPR043734">
    <property type="entry name" value="DUF5678"/>
</dbReference>
<gene>
    <name evidence="2" type="ORF">CH333_09545</name>
</gene>
<proteinExistence type="predicted"/>
<protein>
    <recommendedName>
        <fullName evidence="1">DUF5678 domain-containing protein</fullName>
    </recommendedName>
</protein>
<comment type="caution">
    <text evidence="2">The sequence shown here is derived from an EMBL/GenBank/DDBJ whole genome shotgun (WGS) entry which is preliminary data.</text>
</comment>
<reference evidence="2 3" key="1">
    <citation type="submission" date="2017-07" db="EMBL/GenBank/DDBJ databases">
        <title>Recovery of genomes from metagenomes via a dereplication, aggregation, and scoring strategy.</title>
        <authorList>
            <person name="Sieber C.M."/>
            <person name="Probst A.J."/>
            <person name="Sharrar A."/>
            <person name="Thomas B.C."/>
            <person name="Hess M."/>
            <person name="Tringe S.G."/>
            <person name="Banfield J.F."/>
        </authorList>
    </citation>
    <scope>NUCLEOTIDE SEQUENCE [LARGE SCALE GENOMIC DNA]</scope>
    <source>
        <strain evidence="2">JGI_Cruoil_03_44_89</strain>
    </source>
</reference>
<evidence type="ECO:0000313" key="2">
    <source>
        <dbReference type="EMBL" id="OYD13891.1"/>
    </source>
</evidence>
<dbReference type="Pfam" id="PF18929">
    <property type="entry name" value="DUF5678"/>
    <property type="match status" value="1"/>
</dbReference>
<name>A0A235BNT1_UNCW3</name>
<dbReference type="EMBL" id="NOZQ01000211">
    <property type="protein sequence ID" value="OYD13891.1"/>
    <property type="molecule type" value="Genomic_DNA"/>
</dbReference>
<accession>A0A235BNT1</accession>